<name>A0A835ZI09_9STRA</name>
<evidence type="ECO:0000256" key="6">
    <source>
        <dbReference type="ARBA" id="ARBA00022723"/>
    </source>
</evidence>
<comment type="catalytic activity">
    <reaction evidence="9 12">
        <text>cytidine(4) in tRNA(Pro) + S-adenosyl-L-methionine = 2'-O-methylcytidine(4) in tRNA(Pro) + S-adenosyl-L-homocysteine + H(+)</text>
        <dbReference type="Rhea" id="RHEA:32767"/>
        <dbReference type="Rhea" id="RHEA-COMP:10397"/>
        <dbReference type="Rhea" id="RHEA-COMP:10398"/>
        <dbReference type="ChEBI" id="CHEBI:15378"/>
        <dbReference type="ChEBI" id="CHEBI:57856"/>
        <dbReference type="ChEBI" id="CHEBI:59789"/>
        <dbReference type="ChEBI" id="CHEBI:74495"/>
        <dbReference type="ChEBI" id="CHEBI:82748"/>
        <dbReference type="EC" id="2.1.1.225"/>
    </reaction>
</comment>
<keyword evidence="3 12" id="KW-0808">Transferase</keyword>
<keyword evidence="2 12" id="KW-0489">Methyltransferase</keyword>
<accession>A0A835ZI09</accession>
<evidence type="ECO:0000256" key="10">
    <source>
        <dbReference type="ARBA" id="ARBA00048635"/>
    </source>
</evidence>
<dbReference type="InterPro" id="IPR022776">
    <property type="entry name" value="TRM13/UPF0224_CHHC_Znf_dom"/>
</dbReference>
<evidence type="ECO:0000256" key="12">
    <source>
        <dbReference type="RuleBase" id="RU367103"/>
    </source>
</evidence>
<feature type="compositionally biased region" description="Basic and acidic residues" evidence="13">
    <location>
        <begin position="1"/>
        <end position="15"/>
    </location>
</feature>
<gene>
    <name evidence="15" type="ORF">JKP88DRAFT_351849</name>
</gene>
<comment type="catalytic activity">
    <reaction evidence="11 12">
        <text>adenosine(4) in tRNA(His) + S-adenosyl-L-methionine = 2'-O-methyladenosine(4) in tRNA(His) + S-adenosyl-L-homocysteine + H(+)</text>
        <dbReference type="Rhea" id="RHEA:43196"/>
        <dbReference type="Rhea" id="RHEA-COMP:10401"/>
        <dbReference type="Rhea" id="RHEA-COMP:10402"/>
        <dbReference type="ChEBI" id="CHEBI:15378"/>
        <dbReference type="ChEBI" id="CHEBI:57856"/>
        <dbReference type="ChEBI" id="CHEBI:59789"/>
        <dbReference type="ChEBI" id="CHEBI:74411"/>
        <dbReference type="ChEBI" id="CHEBI:74477"/>
        <dbReference type="EC" id="2.1.1.225"/>
    </reaction>
</comment>
<comment type="similarity">
    <text evidence="1 12">Belongs to the methyltransferase TRM13 family.</text>
</comment>
<organism evidence="15 16">
    <name type="scientific">Tribonema minus</name>
    <dbReference type="NCBI Taxonomy" id="303371"/>
    <lineage>
        <taxon>Eukaryota</taxon>
        <taxon>Sar</taxon>
        <taxon>Stramenopiles</taxon>
        <taxon>Ochrophyta</taxon>
        <taxon>PX clade</taxon>
        <taxon>Xanthophyceae</taxon>
        <taxon>Tribonematales</taxon>
        <taxon>Tribonemataceae</taxon>
        <taxon>Tribonema</taxon>
    </lineage>
</organism>
<evidence type="ECO:0000256" key="13">
    <source>
        <dbReference type="SAM" id="MobiDB-lite"/>
    </source>
</evidence>
<evidence type="ECO:0000256" key="11">
    <source>
        <dbReference type="ARBA" id="ARBA00049393"/>
    </source>
</evidence>
<comment type="catalytic activity">
    <reaction evidence="10 12">
        <text>cytidine(4) in tRNA(Gly)(GCC) + S-adenosyl-L-methionine = 2'-O-methylcytidine(4) in tRNA(Gly)(GCC) + S-adenosyl-L-homocysteine + H(+)</text>
        <dbReference type="Rhea" id="RHEA:43192"/>
        <dbReference type="Rhea" id="RHEA-COMP:10399"/>
        <dbReference type="Rhea" id="RHEA-COMP:10400"/>
        <dbReference type="ChEBI" id="CHEBI:15378"/>
        <dbReference type="ChEBI" id="CHEBI:57856"/>
        <dbReference type="ChEBI" id="CHEBI:59789"/>
        <dbReference type="ChEBI" id="CHEBI:74495"/>
        <dbReference type="ChEBI" id="CHEBI:82748"/>
        <dbReference type="EC" id="2.1.1.225"/>
    </reaction>
</comment>
<evidence type="ECO:0000256" key="8">
    <source>
        <dbReference type="ARBA" id="ARBA00022833"/>
    </source>
</evidence>
<dbReference type="GO" id="GO:0106050">
    <property type="term" value="F:tRNA 2'-O-methyltransferase activity"/>
    <property type="evidence" value="ECO:0007669"/>
    <property type="project" value="UniProtKB-UniRule"/>
</dbReference>
<evidence type="ECO:0000256" key="7">
    <source>
        <dbReference type="ARBA" id="ARBA00022771"/>
    </source>
</evidence>
<evidence type="ECO:0000256" key="1">
    <source>
        <dbReference type="ARBA" id="ARBA00005265"/>
    </source>
</evidence>
<keyword evidence="8 12" id="KW-0862">Zinc</keyword>
<comment type="caution">
    <text evidence="15">The sequence shown here is derived from an EMBL/GenBank/DDBJ whole genome shotgun (WGS) entry which is preliminary data.</text>
</comment>
<feature type="compositionally biased region" description="Gly residues" evidence="13">
    <location>
        <begin position="467"/>
        <end position="491"/>
    </location>
</feature>
<keyword evidence="5 12" id="KW-0819">tRNA processing</keyword>
<dbReference type="EMBL" id="JAFCMP010000004">
    <property type="protein sequence ID" value="KAG5192539.1"/>
    <property type="molecule type" value="Genomic_DNA"/>
</dbReference>
<dbReference type="Proteomes" id="UP000664859">
    <property type="component" value="Unassembled WGS sequence"/>
</dbReference>
<evidence type="ECO:0000256" key="3">
    <source>
        <dbReference type="ARBA" id="ARBA00022679"/>
    </source>
</evidence>
<dbReference type="EC" id="2.1.1.225" evidence="12"/>
<dbReference type="InterPro" id="IPR039044">
    <property type="entry name" value="Trm13"/>
</dbReference>
<dbReference type="PANTHER" id="PTHR12998:SF0">
    <property type="entry name" value="TRNA:M(4)X MODIFICATION ENZYME TRM13 HOMOLOG"/>
    <property type="match status" value="1"/>
</dbReference>
<dbReference type="GO" id="GO:0030488">
    <property type="term" value="P:tRNA methylation"/>
    <property type="evidence" value="ECO:0007669"/>
    <property type="project" value="InterPro"/>
</dbReference>
<evidence type="ECO:0000259" key="14">
    <source>
        <dbReference type="PROSITE" id="PS51800"/>
    </source>
</evidence>
<evidence type="ECO:0000313" key="16">
    <source>
        <dbReference type="Proteomes" id="UP000664859"/>
    </source>
</evidence>
<dbReference type="Pfam" id="PF11722">
    <property type="entry name" value="zf-TRM13_CCCH"/>
    <property type="match status" value="1"/>
</dbReference>
<sequence>MDHDQQEPRICEQPHLEAQPTGGTPPAEGNVKPLRISKKAQRKLAKKDAGQDSQGTGDWDGCRMWVTRKNRYCSQPRKRDAQYCGLHQQEVFDAESRIPCPVDATHSIDKANLQWHLKICTFTKTASDVASQVFYSKGINSGPPLAGSPIAAAADVAAPNGSAFVDPASDPTAADEAPVIDASAVWRMAKASGGDIGGEYLSDLIARIERAYEEHVGSISALQLSPPECEPLKEAADAVKMDLKRMRHIVQQSSIIGHMQRRGMVQPEHCYIEMGAGRGLLGLALGLTYPDSDILLVDGAKPRNAGDKGLRAKGNPPFRAKVDIRDLDAGKLPLPQGKRVVIVAKHLCGVGTDLALRAALTLAPAAALNGQARDHSGGGGGSGASDCGGASNCGGGSGSRASDCGSGSGSRFAAAHGLAGVAIATCCHHCVNLTDYVGRAFAERCGFDKRDFAAIGRLGGWATTFGPEGGGRRPGSSSGGGAAQREGGGGDGDGDGDGDGGNEHSASDSGIGCEGGGAVRTDAERREIGRKSKALIDWGRKEYLEGLGMEAELVYFCDRAFSPENCLLLAWLPGGKMRYCL</sequence>
<comment type="function">
    <text evidence="12">tRNA methylase which 2'-O-methylates cytidine(4) in tRNA(Pro) and tRNA(Gly)(GCC), and adenosine(4) in tRNA(His).</text>
</comment>
<dbReference type="OrthoDB" id="258806at2759"/>
<dbReference type="GO" id="GO:0008270">
    <property type="term" value="F:zinc ion binding"/>
    <property type="evidence" value="ECO:0007669"/>
    <property type="project" value="UniProtKB-KW"/>
</dbReference>
<evidence type="ECO:0000256" key="9">
    <source>
        <dbReference type="ARBA" id="ARBA00048165"/>
    </source>
</evidence>
<feature type="region of interest" description="Disordered" evidence="13">
    <location>
        <begin position="463"/>
        <end position="517"/>
    </location>
</feature>
<reference evidence="15" key="1">
    <citation type="submission" date="2021-02" db="EMBL/GenBank/DDBJ databases">
        <title>First Annotated Genome of the Yellow-green Alga Tribonema minus.</title>
        <authorList>
            <person name="Mahan K.M."/>
        </authorList>
    </citation>
    <scope>NUCLEOTIDE SEQUENCE</scope>
    <source>
        <strain evidence="15">UTEX B ZZ1240</strain>
    </source>
</reference>
<proteinExistence type="inferred from homology"/>
<dbReference type="Pfam" id="PF05253">
    <property type="entry name" value="zf-U11-48K"/>
    <property type="match status" value="1"/>
</dbReference>
<feature type="region of interest" description="Disordered" evidence="13">
    <location>
        <begin position="1"/>
        <end position="60"/>
    </location>
</feature>
<feature type="compositionally biased region" description="Basic residues" evidence="13">
    <location>
        <begin position="35"/>
        <end position="45"/>
    </location>
</feature>
<keyword evidence="4 12" id="KW-0949">S-adenosyl-L-methionine</keyword>
<dbReference type="InterPro" id="IPR007871">
    <property type="entry name" value="Methyltransferase_TRM13"/>
</dbReference>
<keyword evidence="16" id="KW-1185">Reference proteome</keyword>
<dbReference type="AlphaFoldDB" id="A0A835ZI09"/>
<dbReference type="Pfam" id="PF05206">
    <property type="entry name" value="TRM13"/>
    <property type="match status" value="1"/>
</dbReference>
<dbReference type="PROSITE" id="PS51800">
    <property type="entry name" value="ZF_CHHC_U11_48K"/>
    <property type="match status" value="1"/>
</dbReference>
<dbReference type="InterPro" id="IPR021721">
    <property type="entry name" value="Znf_CCCH-type_TRM13"/>
</dbReference>
<feature type="domain" description="CHHC U11-48K-type" evidence="14">
    <location>
        <begin position="97"/>
        <end position="124"/>
    </location>
</feature>
<keyword evidence="7 12" id="KW-0863">Zinc-finger</keyword>
<evidence type="ECO:0000313" key="15">
    <source>
        <dbReference type="EMBL" id="KAG5192539.1"/>
    </source>
</evidence>
<evidence type="ECO:0000256" key="2">
    <source>
        <dbReference type="ARBA" id="ARBA00022603"/>
    </source>
</evidence>
<evidence type="ECO:0000256" key="5">
    <source>
        <dbReference type="ARBA" id="ARBA00022694"/>
    </source>
</evidence>
<dbReference type="PANTHER" id="PTHR12998">
    <property type="entry name" value="TRNA:M(4)X MODIFICATION ENZYME TRM13 HOMOLOG"/>
    <property type="match status" value="1"/>
</dbReference>
<evidence type="ECO:0000256" key="4">
    <source>
        <dbReference type="ARBA" id="ARBA00022691"/>
    </source>
</evidence>
<keyword evidence="6 12" id="KW-0479">Metal-binding</keyword>
<protein>
    <recommendedName>
        <fullName evidence="12">tRNA:m(4)X modification enzyme TRM13</fullName>
        <ecNumber evidence="12">2.1.1.225</ecNumber>
    </recommendedName>
</protein>